<evidence type="ECO:0000256" key="3">
    <source>
        <dbReference type="ARBA" id="ARBA00005684"/>
    </source>
</evidence>
<sequence length="949" mass="108760">MASSGPTSGKKSLNTVTLLFKLPYYTQWGQSLLITGSEPALGSWNVKQGLSLSPVHQDNELIWCGKVSVAAAFTCEYKYYVVDDNKNVLRWEAGENRKLVLPSGVQEGDIIEIRDWWQDASEALFLRSAFKNVVFNATEGVKKESQSASLNKSLDPEDIVVQFVISCPRLESGSTVVVTGSNPQLGRWQAQDGLKLTYVGDSLWKAICVLRKSEFPVKYKYCQISQAGNSSLELGPNREVDIDLSSPKQSRYVVLSDGALRDEPWRGAGVAVPVFSIRSDEDLGVGEFLDLKLLVDWAVNSGFHLVQLLPINDTSVNGMWWDSYPYSSLSVFALHPLYLRVQALSDAIPADVKEEIQQAKKQLDKKDVDYEATLSSKLSIARKIFNLEKDKVLNSSSFKQFLSENEEWLKPYAAFCFLRDFFETSDHSQWGRFSQFSKEKLEKLISEGTLHHDVIHFHYYVQYHLYMQLSDAAAYARKKKVILKGDLPIGVDRNSVDTWVYPTLFRMNTATGAPPDYFDKNGQNWGFPTYNWEEMSKDNYGWWRARLTQMAKYFTAYRIDHILGFFRIWELPDHAATGLLGKFRPSIPLSQEFLSEGLWDFNRMSRPYIRQEILEEKFGSFWTVIAANFLNEYQKQCYEFKEDCNTEKKIIAKIKTSPEKSLWLEKEDSIRRGLFDLLQNVVLIRDPEDPTKFYPRFNLEDTSSFRDLDEHSKNVLRRLYYDYYFARQENLWRQNALKTLPVLLNSSDMLACGEDLGLIPACVHPVMQELGLIGLRIQRMPSEPNTEFGIPSQYSYMTVCAPSCHDCSTLRAWWEEDEGRRSRFYKTVVGSDEEPPSRCTPEVVHFIVQQHFDAPSMWAIFPLQDLLALKDKYTSRPAPEETINDPTNPRHYWRFRVHVTLESLLDDKDIQATIKGLVTSSGRSFPGKKVEGADESGEKLSKVQLNGKA</sequence>
<evidence type="ECO:0000256" key="4">
    <source>
        <dbReference type="ARBA" id="ARBA00012560"/>
    </source>
</evidence>
<keyword evidence="8" id="KW-0119">Carbohydrate metabolism</keyword>
<comment type="similarity">
    <text evidence="3">Belongs to the disproportionating enzyme family.</text>
</comment>
<proteinExistence type="inferred from homology"/>
<reference evidence="13" key="1">
    <citation type="submission" date="2020-05" db="EMBL/GenBank/DDBJ databases">
        <title>WGS assembly of Panicum virgatum.</title>
        <authorList>
            <person name="Lovell J.T."/>
            <person name="Jenkins J."/>
            <person name="Shu S."/>
            <person name="Juenger T.E."/>
            <person name="Schmutz J."/>
        </authorList>
    </citation>
    <scope>NUCLEOTIDE SEQUENCE</scope>
    <source>
        <strain evidence="13">AP13</strain>
    </source>
</reference>
<evidence type="ECO:0000256" key="6">
    <source>
        <dbReference type="ARBA" id="ARBA00022676"/>
    </source>
</evidence>
<dbReference type="GO" id="GO:0005975">
    <property type="term" value="P:carbohydrate metabolic process"/>
    <property type="evidence" value="ECO:0007669"/>
    <property type="project" value="InterPro"/>
</dbReference>
<dbReference type="GO" id="GO:0004134">
    <property type="term" value="F:4-alpha-glucanotransferase activity"/>
    <property type="evidence" value="ECO:0007669"/>
    <property type="project" value="UniProtKB-EC"/>
</dbReference>
<dbReference type="GO" id="GO:0005737">
    <property type="term" value="C:cytoplasm"/>
    <property type="evidence" value="ECO:0007669"/>
    <property type="project" value="UniProtKB-SubCell"/>
</dbReference>
<dbReference type="InterPro" id="IPR034840">
    <property type="entry name" value="CBM20_DPE2_1"/>
</dbReference>
<evidence type="ECO:0000313" key="13">
    <source>
        <dbReference type="EMBL" id="KAG2638903.1"/>
    </source>
</evidence>
<dbReference type="PANTHER" id="PTHR32518">
    <property type="match status" value="1"/>
</dbReference>
<dbReference type="GO" id="GO:2001070">
    <property type="term" value="F:starch binding"/>
    <property type="evidence" value="ECO:0007669"/>
    <property type="project" value="InterPro"/>
</dbReference>
<dbReference type="InterPro" id="IPR017853">
    <property type="entry name" value="GH"/>
</dbReference>
<comment type="subcellular location">
    <subcellularLocation>
        <location evidence="2">Cytoplasm</location>
    </subcellularLocation>
</comment>
<dbReference type="CDD" id="cd05816">
    <property type="entry name" value="CBM20_DPE2_repeat2"/>
    <property type="match status" value="1"/>
</dbReference>
<dbReference type="CDD" id="cd05815">
    <property type="entry name" value="CBM20_DPE2_repeat1"/>
    <property type="match status" value="1"/>
</dbReference>
<name>A0A8T0W2N2_PANVG</name>
<dbReference type="InterPro" id="IPR003385">
    <property type="entry name" value="Glyco_hydro_77"/>
</dbReference>
<evidence type="ECO:0000259" key="12">
    <source>
        <dbReference type="PROSITE" id="PS51166"/>
    </source>
</evidence>
<dbReference type="SUPFAM" id="SSF49452">
    <property type="entry name" value="Starch-binding domain-like"/>
    <property type="match status" value="2"/>
</dbReference>
<feature type="domain" description="CBM20" evidence="12">
    <location>
        <begin position="10"/>
        <end position="118"/>
    </location>
</feature>
<dbReference type="AlphaFoldDB" id="A0A8T0W2N2"/>
<evidence type="ECO:0000256" key="5">
    <source>
        <dbReference type="ARBA" id="ARBA00022490"/>
    </source>
</evidence>
<feature type="compositionally biased region" description="Basic and acidic residues" evidence="11">
    <location>
        <begin position="928"/>
        <end position="941"/>
    </location>
</feature>
<evidence type="ECO:0000313" key="14">
    <source>
        <dbReference type="Proteomes" id="UP000823388"/>
    </source>
</evidence>
<organism evidence="13 14">
    <name type="scientific">Panicum virgatum</name>
    <name type="common">Blackwell switchgrass</name>
    <dbReference type="NCBI Taxonomy" id="38727"/>
    <lineage>
        <taxon>Eukaryota</taxon>
        <taxon>Viridiplantae</taxon>
        <taxon>Streptophyta</taxon>
        <taxon>Embryophyta</taxon>
        <taxon>Tracheophyta</taxon>
        <taxon>Spermatophyta</taxon>
        <taxon>Magnoliopsida</taxon>
        <taxon>Liliopsida</taxon>
        <taxon>Poales</taxon>
        <taxon>Poaceae</taxon>
        <taxon>PACMAD clade</taxon>
        <taxon>Panicoideae</taxon>
        <taxon>Panicodae</taxon>
        <taxon>Paniceae</taxon>
        <taxon>Panicinae</taxon>
        <taxon>Panicum</taxon>
        <taxon>Panicum sect. Hiantes</taxon>
    </lineage>
</organism>
<dbReference type="Gene3D" id="2.60.40.10">
    <property type="entry name" value="Immunoglobulins"/>
    <property type="match status" value="2"/>
</dbReference>
<dbReference type="Gene3D" id="3.20.20.80">
    <property type="entry name" value="Glycosidases"/>
    <property type="match status" value="2"/>
</dbReference>
<comment type="catalytic activity">
    <reaction evidence="1">
        <text>Transfers a segment of a (1-&gt;4)-alpha-D-glucan to a new position in an acceptor, which may be glucose or a (1-&gt;4)-alpha-D-glucan.</text>
        <dbReference type="EC" id="2.4.1.25"/>
    </reaction>
</comment>
<dbReference type="InterPro" id="IPR002044">
    <property type="entry name" value="CBM20"/>
</dbReference>
<dbReference type="InterPro" id="IPR013784">
    <property type="entry name" value="Carb-bd-like_fold"/>
</dbReference>
<dbReference type="PROSITE" id="PS51166">
    <property type="entry name" value="CBM20"/>
    <property type="match status" value="2"/>
</dbReference>
<keyword evidence="7" id="KW-0808">Transferase</keyword>
<evidence type="ECO:0000256" key="9">
    <source>
        <dbReference type="ARBA" id="ARBA00031423"/>
    </source>
</evidence>
<gene>
    <name evidence="13" type="ORF">PVAP13_2NG623200</name>
</gene>
<accession>A0A8T0W2N2</accession>
<dbReference type="SMART" id="SM01065">
    <property type="entry name" value="CBM_2"/>
    <property type="match status" value="2"/>
</dbReference>
<dbReference type="EMBL" id="CM029040">
    <property type="protein sequence ID" value="KAG2638903.1"/>
    <property type="molecule type" value="Genomic_DNA"/>
</dbReference>
<keyword evidence="6" id="KW-0328">Glycosyltransferase</keyword>
<dbReference type="SUPFAM" id="SSF51445">
    <property type="entry name" value="(Trans)glycosidases"/>
    <property type="match status" value="1"/>
</dbReference>
<protein>
    <recommendedName>
        <fullName evidence="4">4-alpha-glucanotransferase</fullName>
        <ecNumber evidence="4">2.4.1.25</ecNumber>
    </recommendedName>
    <alternativeName>
        <fullName evidence="9">Amylomaltase</fullName>
    </alternativeName>
    <alternativeName>
        <fullName evidence="10">Disproportionating enzyme</fullName>
    </alternativeName>
</protein>
<evidence type="ECO:0000256" key="10">
    <source>
        <dbReference type="ARBA" id="ARBA00031501"/>
    </source>
</evidence>
<dbReference type="Pfam" id="PF00686">
    <property type="entry name" value="CBM_20"/>
    <property type="match status" value="2"/>
</dbReference>
<keyword evidence="5" id="KW-0963">Cytoplasm</keyword>
<evidence type="ECO:0000256" key="11">
    <source>
        <dbReference type="SAM" id="MobiDB-lite"/>
    </source>
</evidence>
<evidence type="ECO:0000256" key="8">
    <source>
        <dbReference type="ARBA" id="ARBA00023277"/>
    </source>
</evidence>
<keyword evidence="14" id="KW-1185">Reference proteome</keyword>
<dbReference type="InterPro" id="IPR013783">
    <property type="entry name" value="Ig-like_fold"/>
</dbReference>
<dbReference type="InterPro" id="IPR034841">
    <property type="entry name" value="CBM20_DPE2_2"/>
</dbReference>
<feature type="domain" description="CBM20" evidence="12">
    <location>
        <begin position="153"/>
        <end position="267"/>
    </location>
</feature>
<evidence type="ECO:0000256" key="1">
    <source>
        <dbReference type="ARBA" id="ARBA00000439"/>
    </source>
</evidence>
<comment type="caution">
    <text evidence="13">The sequence shown here is derived from an EMBL/GenBank/DDBJ whole genome shotgun (WGS) entry which is preliminary data.</text>
</comment>
<evidence type="ECO:0000256" key="2">
    <source>
        <dbReference type="ARBA" id="ARBA00004496"/>
    </source>
</evidence>
<feature type="region of interest" description="Disordered" evidence="11">
    <location>
        <begin position="920"/>
        <end position="949"/>
    </location>
</feature>
<dbReference type="EC" id="2.4.1.25" evidence="4"/>
<dbReference type="Proteomes" id="UP000823388">
    <property type="component" value="Chromosome 2N"/>
</dbReference>
<dbReference type="PANTHER" id="PTHR32518:SF3">
    <property type="entry name" value="4-ALPHA-GLUCANOTRANSFERASE"/>
    <property type="match status" value="1"/>
</dbReference>
<evidence type="ECO:0000256" key="7">
    <source>
        <dbReference type="ARBA" id="ARBA00022679"/>
    </source>
</evidence>
<dbReference type="Pfam" id="PF02446">
    <property type="entry name" value="Glyco_hydro_77"/>
    <property type="match status" value="1"/>
</dbReference>